<reference evidence="2 3" key="1">
    <citation type="submission" date="2024-04" db="EMBL/GenBank/DDBJ databases">
        <title>Phyllosticta paracitricarpa is synonymous to the EU quarantine fungus P. citricarpa based on phylogenomic analyses.</title>
        <authorList>
            <consortium name="Lawrence Berkeley National Laboratory"/>
            <person name="Van Ingen-Buijs V.A."/>
            <person name="Van Westerhoven A.C."/>
            <person name="Haridas S."/>
            <person name="Skiadas P."/>
            <person name="Martin F."/>
            <person name="Groenewald J.Z."/>
            <person name="Crous P.W."/>
            <person name="Seidl M.F."/>
        </authorList>
    </citation>
    <scope>NUCLEOTIDE SEQUENCE [LARGE SCALE GENOMIC DNA]</scope>
    <source>
        <strain evidence="2 3">CBS 123374</strain>
    </source>
</reference>
<proteinExistence type="predicted"/>
<protein>
    <submittedName>
        <fullName evidence="2">Uncharacterized protein</fullName>
    </submittedName>
</protein>
<accession>A0ABR1YTQ9</accession>
<sequence length="159" mass="18053">MLPVLECSRCTRILTRLPWLRSDPASRAREPILPPFPIQIERVTPTYEWPGPSKPPPQPRKRRDQAEAEPQDDDDQDDDDQEEGDADVEEEADAEATAYSSDDDHDQPSYSPSESPVTDTRTARDEELARMLQEEEYGGPPSNKRARLEVNYNSDDDIG</sequence>
<name>A0ABR1YTQ9_9PEZI</name>
<dbReference type="EMBL" id="JBBWRZ010000004">
    <property type="protein sequence ID" value="KAK8238369.1"/>
    <property type="molecule type" value="Genomic_DNA"/>
</dbReference>
<evidence type="ECO:0000313" key="3">
    <source>
        <dbReference type="Proteomes" id="UP001492380"/>
    </source>
</evidence>
<feature type="compositionally biased region" description="Acidic residues" evidence="1">
    <location>
        <begin position="67"/>
        <end position="94"/>
    </location>
</feature>
<keyword evidence="3" id="KW-1185">Reference proteome</keyword>
<feature type="compositionally biased region" description="Basic and acidic residues" evidence="1">
    <location>
        <begin position="121"/>
        <end position="133"/>
    </location>
</feature>
<feature type="compositionally biased region" description="Polar residues" evidence="1">
    <location>
        <begin position="108"/>
        <end position="120"/>
    </location>
</feature>
<organism evidence="2 3">
    <name type="scientific">Phyllosticta capitalensis</name>
    <dbReference type="NCBI Taxonomy" id="121624"/>
    <lineage>
        <taxon>Eukaryota</taxon>
        <taxon>Fungi</taxon>
        <taxon>Dikarya</taxon>
        <taxon>Ascomycota</taxon>
        <taxon>Pezizomycotina</taxon>
        <taxon>Dothideomycetes</taxon>
        <taxon>Dothideomycetes incertae sedis</taxon>
        <taxon>Botryosphaeriales</taxon>
        <taxon>Phyllostictaceae</taxon>
        <taxon>Phyllosticta</taxon>
    </lineage>
</organism>
<dbReference type="Proteomes" id="UP001492380">
    <property type="component" value="Unassembled WGS sequence"/>
</dbReference>
<comment type="caution">
    <text evidence="2">The sequence shown here is derived from an EMBL/GenBank/DDBJ whole genome shotgun (WGS) entry which is preliminary data.</text>
</comment>
<gene>
    <name evidence="2" type="ORF">HDK90DRAFT_224161</name>
</gene>
<evidence type="ECO:0000256" key="1">
    <source>
        <dbReference type="SAM" id="MobiDB-lite"/>
    </source>
</evidence>
<feature type="region of interest" description="Disordered" evidence="1">
    <location>
        <begin position="21"/>
        <end position="159"/>
    </location>
</feature>
<evidence type="ECO:0000313" key="2">
    <source>
        <dbReference type="EMBL" id="KAK8238369.1"/>
    </source>
</evidence>